<keyword evidence="3" id="KW-0949">S-adenosyl-L-methionine</keyword>
<evidence type="ECO:0000256" key="6">
    <source>
        <dbReference type="ARBA" id="ARBA00023014"/>
    </source>
</evidence>
<keyword evidence="7" id="KW-0560">Oxidoreductase</keyword>
<dbReference type="InterPro" id="IPR013785">
    <property type="entry name" value="Aldolase_TIM"/>
</dbReference>
<evidence type="ECO:0000256" key="7">
    <source>
        <dbReference type="PIRNR" id="PIRNR000368"/>
    </source>
</evidence>
<evidence type="ECO:0000256" key="5">
    <source>
        <dbReference type="ARBA" id="ARBA00023004"/>
    </source>
</evidence>
<keyword evidence="4" id="KW-0479">Metal-binding</keyword>
<keyword evidence="9" id="KW-1185">Reference proteome</keyword>
<proteinExistence type="inferred from homology"/>
<name>A0ABT2SKL4_9FIRM</name>
<evidence type="ECO:0000256" key="3">
    <source>
        <dbReference type="ARBA" id="ARBA00022691"/>
    </source>
</evidence>
<dbReference type="PANTHER" id="PTHR30352:SF2">
    <property type="entry name" value="ANAEROBIC RIBONUCLEOSIDE-TRIPHOSPHATE REDUCTASE-ACTIVATING PROTEIN"/>
    <property type="match status" value="1"/>
</dbReference>
<dbReference type="SFLD" id="SFLDG01063">
    <property type="entry name" value="activating_enzymes__group_1"/>
    <property type="match status" value="1"/>
</dbReference>
<dbReference type="PIRSF" id="PIRSF000368">
    <property type="entry name" value="NrdG"/>
    <property type="match status" value="1"/>
</dbReference>
<dbReference type="SFLD" id="SFLDG01066">
    <property type="entry name" value="organic_radical-activating_enz"/>
    <property type="match status" value="1"/>
</dbReference>
<reference evidence="8 9" key="1">
    <citation type="journal article" date="2021" name="ISME Commun">
        <title>Automated analysis of genomic sequences facilitates high-throughput and comprehensive description of bacteria.</title>
        <authorList>
            <person name="Hitch T.C.A."/>
        </authorList>
    </citation>
    <scope>NUCLEOTIDE SEQUENCE [LARGE SCALE GENOMIC DNA]</scope>
    <source>
        <strain evidence="8 9">Sanger_29</strain>
    </source>
</reference>
<keyword evidence="5" id="KW-0408">Iron</keyword>
<dbReference type="EC" id="1.97.1.-" evidence="7"/>
<gene>
    <name evidence="8" type="primary">nrdG</name>
    <name evidence="8" type="ORF">OCV47_06705</name>
</gene>
<comment type="cofactor">
    <cofactor evidence="1">
        <name>[4Fe-4S] cluster</name>
        <dbReference type="ChEBI" id="CHEBI:49883"/>
    </cofactor>
</comment>
<evidence type="ECO:0000256" key="1">
    <source>
        <dbReference type="ARBA" id="ARBA00001966"/>
    </source>
</evidence>
<dbReference type="Gene3D" id="3.20.20.70">
    <property type="entry name" value="Aldolase class I"/>
    <property type="match status" value="1"/>
</dbReference>
<evidence type="ECO:0000313" key="8">
    <source>
        <dbReference type="EMBL" id="MCU6725039.1"/>
    </source>
</evidence>
<dbReference type="InterPro" id="IPR012837">
    <property type="entry name" value="NrdG"/>
</dbReference>
<comment type="function">
    <text evidence="7">Activation of anaerobic ribonucleoside-triphosphate reductase under anaerobic conditions by generation of an organic free radical, using S-adenosylmethionine and reduced flavodoxin as cosubstrates to produce 5'-deoxy-adenosine.</text>
</comment>
<evidence type="ECO:0000313" key="9">
    <source>
        <dbReference type="Proteomes" id="UP001652338"/>
    </source>
</evidence>
<dbReference type="SFLD" id="SFLDS00029">
    <property type="entry name" value="Radical_SAM"/>
    <property type="match status" value="1"/>
</dbReference>
<evidence type="ECO:0000256" key="4">
    <source>
        <dbReference type="ARBA" id="ARBA00022723"/>
    </source>
</evidence>
<dbReference type="PANTHER" id="PTHR30352">
    <property type="entry name" value="PYRUVATE FORMATE-LYASE-ACTIVATING ENZYME"/>
    <property type="match status" value="1"/>
</dbReference>
<dbReference type="SFLD" id="SFLDF00299">
    <property type="entry name" value="anaerobic_ribonucleoside-triph"/>
    <property type="match status" value="1"/>
</dbReference>
<sequence length="175" mass="20005">MYVGEIMKADCANGTGTRVSVFVSGCLNHCKGCFQPQTWDFHYGIPFTQELEDMVLNELSESYYEGLTILGGEPFELQNQPDVLALILRVKKELPEKNIWMYTGYTYHQDLVPGGCRYIPDVTDTILDHIDVLVDGRFVEEKKNLSLYFRGSENQRIIDMKKTRAGNEVILIPFP</sequence>
<dbReference type="InterPro" id="IPR058240">
    <property type="entry name" value="rSAM_sf"/>
</dbReference>
<organism evidence="8 9">
    <name type="scientific">Muricoprocola aceti</name>
    <dbReference type="NCBI Taxonomy" id="2981772"/>
    <lineage>
        <taxon>Bacteria</taxon>
        <taxon>Bacillati</taxon>
        <taxon>Bacillota</taxon>
        <taxon>Clostridia</taxon>
        <taxon>Lachnospirales</taxon>
        <taxon>Lachnospiraceae</taxon>
        <taxon>Muricoprocola</taxon>
    </lineage>
</organism>
<dbReference type="NCBIfam" id="TIGR02491">
    <property type="entry name" value="NrdG"/>
    <property type="match status" value="1"/>
</dbReference>
<keyword evidence="6" id="KW-0411">Iron-sulfur</keyword>
<dbReference type="Proteomes" id="UP001652338">
    <property type="component" value="Unassembled WGS sequence"/>
</dbReference>
<dbReference type="InterPro" id="IPR034457">
    <property type="entry name" value="Organic_radical-activating"/>
</dbReference>
<dbReference type="SUPFAM" id="SSF102114">
    <property type="entry name" value="Radical SAM enzymes"/>
    <property type="match status" value="1"/>
</dbReference>
<protein>
    <recommendedName>
        <fullName evidence="7">Anaerobic ribonucleoside-triphosphate reductase-activating protein</fullName>
        <ecNumber evidence="7">1.97.1.-</ecNumber>
    </recommendedName>
</protein>
<keyword evidence="2" id="KW-0004">4Fe-4S</keyword>
<comment type="similarity">
    <text evidence="7">Belongs to the organic radical-activating enzymes family.</text>
</comment>
<accession>A0ABT2SKL4</accession>
<dbReference type="Pfam" id="PF13353">
    <property type="entry name" value="Fer4_12"/>
    <property type="match status" value="1"/>
</dbReference>
<dbReference type="InterPro" id="IPR007197">
    <property type="entry name" value="rSAM"/>
</dbReference>
<dbReference type="EMBL" id="JAOQKE010000005">
    <property type="protein sequence ID" value="MCU6725039.1"/>
    <property type="molecule type" value="Genomic_DNA"/>
</dbReference>
<dbReference type="CDD" id="cd01335">
    <property type="entry name" value="Radical_SAM"/>
    <property type="match status" value="1"/>
</dbReference>
<dbReference type="RefSeq" id="WP_262654443.1">
    <property type="nucleotide sequence ID" value="NZ_JAOQKE010000005.1"/>
</dbReference>
<evidence type="ECO:0000256" key="2">
    <source>
        <dbReference type="ARBA" id="ARBA00022485"/>
    </source>
</evidence>
<comment type="caution">
    <text evidence="8">The sequence shown here is derived from an EMBL/GenBank/DDBJ whole genome shotgun (WGS) entry which is preliminary data.</text>
</comment>